<feature type="compositionally biased region" description="Basic and acidic residues" evidence="1">
    <location>
        <begin position="44"/>
        <end position="66"/>
    </location>
</feature>
<proteinExistence type="predicted"/>
<evidence type="ECO:0000313" key="2">
    <source>
        <dbReference type="EMBL" id="SGZ53125.1"/>
    </source>
</evidence>
<dbReference type="AlphaFoldDB" id="A0A1L0G9K6"/>
<accession>A0A1L0G9K6</accession>
<evidence type="ECO:0000256" key="1">
    <source>
        <dbReference type="SAM" id="MobiDB-lite"/>
    </source>
</evidence>
<evidence type="ECO:0000313" key="3">
    <source>
        <dbReference type="Proteomes" id="UP000182334"/>
    </source>
</evidence>
<organism evidence="2 3">
    <name type="scientific">Sungouiella intermedia</name>
    <dbReference type="NCBI Taxonomy" id="45354"/>
    <lineage>
        <taxon>Eukaryota</taxon>
        <taxon>Fungi</taxon>
        <taxon>Dikarya</taxon>
        <taxon>Ascomycota</taxon>
        <taxon>Saccharomycotina</taxon>
        <taxon>Pichiomycetes</taxon>
        <taxon>Metschnikowiaceae</taxon>
        <taxon>Sungouiella</taxon>
    </lineage>
</organism>
<gene>
    <name evidence="2" type="ORF">SAMEA4029010_CIC11G00000000323</name>
</gene>
<reference evidence="2 3" key="1">
    <citation type="submission" date="2016-10" db="EMBL/GenBank/DDBJ databases">
        <authorList>
            <person name="de Groot N.N."/>
        </authorList>
    </citation>
    <scope>NUCLEOTIDE SEQUENCE [LARGE SCALE GENOMIC DNA]</scope>
    <source>
        <strain evidence="2 3">CBS 141442</strain>
    </source>
</reference>
<dbReference type="Proteomes" id="UP000182334">
    <property type="component" value="Chromosome IV"/>
</dbReference>
<feature type="compositionally biased region" description="Basic and acidic residues" evidence="1">
    <location>
        <begin position="73"/>
        <end position="86"/>
    </location>
</feature>
<dbReference type="EMBL" id="LT635759">
    <property type="protein sequence ID" value="SGZ53125.1"/>
    <property type="molecule type" value="Genomic_DNA"/>
</dbReference>
<feature type="compositionally biased region" description="Basic and acidic residues" evidence="1">
    <location>
        <begin position="1"/>
        <end position="18"/>
    </location>
</feature>
<feature type="region of interest" description="Disordered" evidence="1">
    <location>
        <begin position="1"/>
        <end position="86"/>
    </location>
</feature>
<protein>
    <submittedName>
        <fullName evidence="2">CIC11C00000000323</fullName>
    </submittedName>
</protein>
<sequence>MGACASKDKELKLSEPAKQHPRSRPTVKSSSGKVLGGGGGESTENSKEAAARAAELRYQNHQDLKKNSQAKLKAMEKISKREKGLE</sequence>
<name>A0A1L0G9K6_9ASCO</name>
<dbReference type="OrthoDB" id="4092582at2759"/>
<keyword evidence="3" id="KW-1185">Reference proteome</keyword>